<dbReference type="InterPro" id="IPR038555">
    <property type="entry name" value="Zincin_1_sf"/>
</dbReference>
<dbReference type="InterPro" id="IPR010428">
    <property type="entry name" value="Zincin_1"/>
</dbReference>
<keyword evidence="1" id="KW-0378">Hydrolase</keyword>
<reference evidence="1 2" key="1">
    <citation type="submission" date="2019-03" db="EMBL/GenBank/DDBJ databases">
        <title>Genomic Encyclopedia of Type Strains, Phase III (KMG-III): the genomes of soil and plant-associated and newly described type strains.</title>
        <authorList>
            <person name="Whitman W."/>
        </authorList>
    </citation>
    <scope>NUCLEOTIDE SEQUENCE [LARGE SCALE GENOMIC DNA]</scope>
    <source>
        <strain evidence="1 2">VKM Ac-2570</strain>
    </source>
</reference>
<accession>A0A4V3G7F2</accession>
<dbReference type="OrthoDB" id="9806895at2"/>
<keyword evidence="1" id="KW-0645">Protease</keyword>
<dbReference type="CDD" id="cd12952">
    <property type="entry name" value="MMP_ACEL2062"/>
    <property type="match status" value="1"/>
</dbReference>
<evidence type="ECO:0000313" key="1">
    <source>
        <dbReference type="EMBL" id="TDW18834.1"/>
    </source>
</evidence>
<proteinExistence type="predicted"/>
<name>A0A4V3G7F2_9ACTN</name>
<dbReference type="SUPFAM" id="SSF55486">
    <property type="entry name" value="Metalloproteases ('zincins'), catalytic domain"/>
    <property type="match status" value="1"/>
</dbReference>
<dbReference type="EMBL" id="SODF01000002">
    <property type="protein sequence ID" value="TDW18834.1"/>
    <property type="molecule type" value="Genomic_DNA"/>
</dbReference>
<keyword evidence="2" id="KW-1185">Reference proteome</keyword>
<gene>
    <name evidence="1" type="ORF">EV650_5434</name>
</gene>
<evidence type="ECO:0000313" key="2">
    <source>
        <dbReference type="Proteomes" id="UP000295447"/>
    </source>
</evidence>
<dbReference type="Proteomes" id="UP000295447">
    <property type="component" value="Unassembled WGS sequence"/>
</dbReference>
<dbReference type="Pfam" id="PF06262">
    <property type="entry name" value="Zincin_1"/>
    <property type="match status" value="1"/>
</dbReference>
<dbReference type="GO" id="GO:0008233">
    <property type="term" value="F:peptidase activity"/>
    <property type="evidence" value="ECO:0007669"/>
    <property type="project" value="UniProtKB-KW"/>
</dbReference>
<dbReference type="Gene3D" id="3.30.2010.20">
    <property type="match status" value="1"/>
</dbReference>
<protein>
    <submittedName>
        <fullName evidence="1">Putative Zn-dependent protease with MMP-like domain</fullName>
    </submittedName>
</protein>
<organism evidence="1 2">
    <name type="scientific">Kribbella kalugense</name>
    <dbReference type="NCBI Taxonomy" id="2512221"/>
    <lineage>
        <taxon>Bacteria</taxon>
        <taxon>Bacillati</taxon>
        <taxon>Actinomycetota</taxon>
        <taxon>Actinomycetes</taxon>
        <taxon>Propionibacteriales</taxon>
        <taxon>Kribbellaceae</taxon>
        <taxon>Kribbella</taxon>
    </lineage>
</organism>
<sequence length="113" mass="12381">MSRANFEALVSDALDEIPEELALLIENVAVFVEDDPPPGGPVLLGVYEGIPLTERGHEYGGVLPDRITIYRNPTLAICDTYSDVLDEVNVTVVHEIAHHFGIDDARLHQLGYG</sequence>
<dbReference type="AlphaFoldDB" id="A0A4V3G7F2"/>
<dbReference type="GO" id="GO:0006508">
    <property type="term" value="P:proteolysis"/>
    <property type="evidence" value="ECO:0007669"/>
    <property type="project" value="UniProtKB-KW"/>
</dbReference>
<comment type="caution">
    <text evidence="1">The sequence shown here is derived from an EMBL/GenBank/DDBJ whole genome shotgun (WGS) entry which is preliminary data.</text>
</comment>